<dbReference type="GO" id="GO:0005525">
    <property type="term" value="F:GTP binding"/>
    <property type="evidence" value="ECO:0007669"/>
    <property type="project" value="UniProtKB-KW"/>
</dbReference>
<feature type="transmembrane region" description="Helical" evidence="11">
    <location>
        <begin position="12"/>
        <end position="38"/>
    </location>
</feature>
<keyword evidence="4 11" id="KW-0812">Transmembrane</keyword>
<comment type="caution">
    <text evidence="12">The sequence shown here is derived from an EMBL/GenBank/DDBJ whole genome shotgun (WGS) entry which is preliminary data.</text>
</comment>
<dbReference type="Proteomes" id="UP001201980">
    <property type="component" value="Unassembled WGS sequence"/>
</dbReference>
<dbReference type="AlphaFoldDB" id="A0AAD5WNL0"/>
<sequence length="322" mass="34703">MKDRLIQAFEAIMVPSPTVFIVGALIVLIVPIIAHYYLVTRTDYTVLPSVLLAGPAGAGKTALTVLLERGGGTSLQAPTKISVPETRTSTKHHTIELSFSNTGENTSNDDVNDELNLHHRDTTHTRFLLRDTPGALNRRFLALDYISSSTVSTTGESAKLKAVVFVVDAAALGDDTTTVSGTSAVTIAAEYLYDVLVALQRRMNSKNTSKAPSAVSVLVVANKQDLFTALPANVVRASLEAELTRIRVSKSKGMLESGKGADDLGSDEQDSWLGSYGTEKFTFHQMREFDVEVDVVDGNVLGNAAAGSGVTSWWEWMISRLQ</sequence>
<accession>A0AAD5WNL0</accession>
<dbReference type="EMBL" id="JAKWBI020000376">
    <property type="protein sequence ID" value="KAJ2895784.1"/>
    <property type="molecule type" value="Genomic_DNA"/>
</dbReference>
<dbReference type="GO" id="GO:0005789">
    <property type="term" value="C:endoplasmic reticulum membrane"/>
    <property type="evidence" value="ECO:0007669"/>
    <property type="project" value="UniProtKB-SubCell"/>
</dbReference>
<keyword evidence="8" id="KW-0342">GTP-binding</keyword>
<evidence type="ECO:0000313" key="13">
    <source>
        <dbReference type="Proteomes" id="UP001201980"/>
    </source>
</evidence>
<evidence type="ECO:0000256" key="10">
    <source>
        <dbReference type="ARBA" id="ARBA00023170"/>
    </source>
</evidence>
<keyword evidence="10 12" id="KW-0675">Receptor</keyword>
<evidence type="ECO:0000256" key="2">
    <source>
        <dbReference type="ARBA" id="ARBA00005619"/>
    </source>
</evidence>
<keyword evidence="7 11" id="KW-1133">Transmembrane helix</keyword>
<evidence type="ECO:0000256" key="1">
    <source>
        <dbReference type="ARBA" id="ARBA00004389"/>
    </source>
</evidence>
<evidence type="ECO:0000256" key="8">
    <source>
        <dbReference type="ARBA" id="ARBA00023134"/>
    </source>
</evidence>
<reference evidence="12" key="1">
    <citation type="submission" date="2022-07" db="EMBL/GenBank/DDBJ databases">
        <title>Draft genome sequence of Zalerion maritima ATCC 34329, a (micro)plastics degrading marine fungus.</title>
        <authorList>
            <person name="Paco A."/>
            <person name="Goncalves M.F.M."/>
            <person name="Rocha-Santos T.A.P."/>
            <person name="Alves A."/>
        </authorList>
    </citation>
    <scope>NUCLEOTIDE SEQUENCE</scope>
    <source>
        <strain evidence="12">ATCC 34329</strain>
    </source>
</reference>
<organism evidence="12 13">
    <name type="scientific">Zalerion maritima</name>
    <dbReference type="NCBI Taxonomy" id="339359"/>
    <lineage>
        <taxon>Eukaryota</taxon>
        <taxon>Fungi</taxon>
        <taxon>Dikarya</taxon>
        <taxon>Ascomycota</taxon>
        <taxon>Pezizomycotina</taxon>
        <taxon>Sordariomycetes</taxon>
        <taxon>Lulworthiomycetidae</taxon>
        <taxon>Lulworthiales</taxon>
        <taxon>Lulworthiaceae</taxon>
        <taxon>Zalerion</taxon>
    </lineage>
</organism>
<proteinExistence type="inferred from homology"/>
<dbReference type="SUPFAM" id="SSF52540">
    <property type="entry name" value="P-loop containing nucleoside triphosphate hydrolases"/>
    <property type="match status" value="1"/>
</dbReference>
<dbReference type="InterPro" id="IPR027417">
    <property type="entry name" value="P-loop_NTPase"/>
</dbReference>
<evidence type="ECO:0000256" key="5">
    <source>
        <dbReference type="ARBA" id="ARBA00022741"/>
    </source>
</evidence>
<keyword evidence="9 11" id="KW-0472">Membrane</keyword>
<evidence type="ECO:0000256" key="11">
    <source>
        <dbReference type="SAM" id="Phobius"/>
    </source>
</evidence>
<protein>
    <recommendedName>
        <fullName evidence="3">Signal recognition particle receptor subunit beta</fullName>
    </recommendedName>
</protein>
<comment type="similarity">
    <text evidence="2">Belongs to the SRP receptor beta subunit family.</text>
</comment>
<dbReference type="InterPro" id="IPR019009">
    <property type="entry name" value="SRP_receptor_beta_su"/>
</dbReference>
<keyword evidence="6" id="KW-0256">Endoplasmic reticulum</keyword>
<evidence type="ECO:0000256" key="9">
    <source>
        <dbReference type="ARBA" id="ARBA00023136"/>
    </source>
</evidence>
<keyword evidence="13" id="KW-1185">Reference proteome</keyword>
<gene>
    <name evidence="12" type="ORF">MKZ38_006177</name>
</gene>
<comment type="subcellular location">
    <subcellularLocation>
        <location evidence="1">Endoplasmic reticulum membrane</location>
        <topology evidence="1">Single-pass membrane protein</topology>
    </subcellularLocation>
</comment>
<evidence type="ECO:0000256" key="4">
    <source>
        <dbReference type="ARBA" id="ARBA00022692"/>
    </source>
</evidence>
<evidence type="ECO:0000256" key="3">
    <source>
        <dbReference type="ARBA" id="ARBA00020256"/>
    </source>
</evidence>
<evidence type="ECO:0000256" key="6">
    <source>
        <dbReference type="ARBA" id="ARBA00022824"/>
    </source>
</evidence>
<evidence type="ECO:0000313" key="12">
    <source>
        <dbReference type="EMBL" id="KAJ2895784.1"/>
    </source>
</evidence>
<dbReference type="Gene3D" id="3.40.50.300">
    <property type="entry name" value="P-loop containing nucleotide triphosphate hydrolases"/>
    <property type="match status" value="1"/>
</dbReference>
<dbReference type="Pfam" id="PF09439">
    <property type="entry name" value="SRPRB"/>
    <property type="match status" value="1"/>
</dbReference>
<name>A0AAD5WNL0_9PEZI</name>
<evidence type="ECO:0000256" key="7">
    <source>
        <dbReference type="ARBA" id="ARBA00022989"/>
    </source>
</evidence>
<keyword evidence="5" id="KW-0547">Nucleotide-binding</keyword>